<keyword evidence="5" id="KW-0862">Zinc</keyword>
<dbReference type="CDD" id="cd12797">
    <property type="entry name" value="M23_peptidase"/>
    <property type="match status" value="1"/>
</dbReference>
<dbReference type="Gene3D" id="2.70.70.10">
    <property type="entry name" value="Glucose Permease (Domain IIA)"/>
    <property type="match status" value="1"/>
</dbReference>
<protein>
    <submittedName>
        <fullName evidence="11">Peptidoglycan DD-metalloendopeptidase family protein</fullName>
    </submittedName>
</protein>
<dbReference type="PANTHER" id="PTHR21666">
    <property type="entry name" value="PEPTIDASE-RELATED"/>
    <property type="match status" value="1"/>
</dbReference>
<evidence type="ECO:0000256" key="1">
    <source>
        <dbReference type="ARBA" id="ARBA00001947"/>
    </source>
</evidence>
<evidence type="ECO:0000313" key="12">
    <source>
        <dbReference type="Proteomes" id="UP000766336"/>
    </source>
</evidence>
<evidence type="ECO:0000256" key="3">
    <source>
        <dbReference type="ARBA" id="ARBA00022723"/>
    </source>
</evidence>
<comment type="caution">
    <text evidence="11">The sequence shown here is derived from an EMBL/GenBank/DDBJ whole genome shotgun (WGS) entry which is preliminary data.</text>
</comment>
<dbReference type="EMBL" id="JAHCDA010000001">
    <property type="protein sequence ID" value="MBS7809516.1"/>
    <property type="molecule type" value="Genomic_DNA"/>
</dbReference>
<feature type="signal peptide" evidence="9">
    <location>
        <begin position="1"/>
        <end position="22"/>
    </location>
</feature>
<accession>A0ABS5Q8I8</accession>
<dbReference type="SUPFAM" id="SSF51261">
    <property type="entry name" value="Duplicated hybrid motif"/>
    <property type="match status" value="1"/>
</dbReference>
<evidence type="ECO:0000313" key="11">
    <source>
        <dbReference type="EMBL" id="MBS7809516.1"/>
    </source>
</evidence>
<feature type="domain" description="M23ase beta-sheet core" evidence="10">
    <location>
        <begin position="300"/>
        <end position="390"/>
    </location>
</feature>
<keyword evidence="4" id="KW-0378">Hydrolase</keyword>
<evidence type="ECO:0000256" key="4">
    <source>
        <dbReference type="ARBA" id="ARBA00022801"/>
    </source>
</evidence>
<evidence type="ECO:0000256" key="2">
    <source>
        <dbReference type="ARBA" id="ARBA00022670"/>
    </source>
</evidence>
<dbReference type="PANTHER" id="PTHR21666:SF288">
    <property type="entry name" value="CELL DIVISION PROTEIN YTFB"/>
    <property type="match status" value="1"/>
</dbReference>
<feature type="compositionally biased region" description="Basic and acidic residues" evidence="8">
    <location>
        <begin position="156"/>
        <end position="179"/>
    </location>
</feature>
<evidence type="ECO:0000256" key="6">
    <source>
        <dbReference type="ARBA" id="ARBA00023049"/>
    </source>
</evidence>
<dbReference type="InterPro" id="IPR016047">
    <property type="entry name" value="M23ase_b-sheet_dom"/>
</dbReference>
<name>A0ABS5Q8I8_9PROT</name>
<reference evidence="11 12" key="1">
    <citation type="submission" date="2021-05" db="EMBL/GenBank/DDBJ databases">
        <title>Roseococcus sp. XZZS9, whole genome shotgun sequencing project.</title>
        <authorList>
            <person name="Zhao G."/>
            <person name="Shen L."/>
        </authorList>
    </citation>
    <scope>NUCLEOTIDE SEQUENCE [LARGE SCALE GENOMIC DNA]</scope>
    <source>
        <strain evidence="11 12">XZZS9</strain>
    </source>
</reference>
<feature type="compositionally biased region" description="Pro residues" evidence="8">
    <location>
        <begin position="266"/>
        <end position="276"/>
    </location>
</feature>
<sequence length="398" mass="42156">MIRALALSAVLMGIAMADPAFAQDAAAARRAAEVERAAAARAAESAREAAADEARLAAERIAGAARVQRAEREAEAAVERVEEAERASAEALAERDRLAAEIAPMVPLLMRLATQPGPLLLAAPMAPADVAVGLAGLQIMLRDAQVKARRLRETAQRAEMEAESHARERRRLATAEAEARQASAALDRQLEQARQLLAERSAAERDAARRAEQAVGRARSITEALARLEREQAAQARREAERARREEEQARREAAVAARPRAVAPAPAPSRAPEPSGPGGFPVAGSLVREFNAPGEGGPARGLTFAAQPGARVTAPCSGSVAFAAPFRSYGRMVILDCGGGQHLVLSGMDRLDVSGGQRVRSGEPVGVLPSSPRPTLYMELRRRGAPVDPRPWLRAGA</sequence>
<keyword evidence="7" id="KW-0175">Coiled coil</keyword>
<evidence type="ECO:0000256" key="9">
    <source>
        <dbReference type="SAM" id="SignalP"/>
    </source>
</evidence>
<gene>
    <name evidence="11" type="ORF">KHU32_01115</name>
</gene>
<feature type="coiled-coil region" evidence="7">
    <location>
        <begin position="64"/>
        <end position="101"/>
    </location>
</feature>
<evidence type="ECO:0000256" key="8">
    <source>
        <dbReference type="SAM" id="MobiDB-lite"/>
    </source>
</evidence>
<organism evidence="11 12">
    <name type="scientific">Roseococcus pinisoli</name>
    <dbReference type="NCBI Taxonomy" id="2835040"/>
    <lineage>
        <taxon>Bacteria</taxon>
        <taxon>Pseudomonadati</taxon>
        <taxon>Pseudomonadota</taxon>
        <taxon>Alphaproteobacteria</taxon>
        <taxon>Acetobacterales</taxon>
        <taxon>Roseomonadaceae</taxon>
        <taxon>Roseococcus</taxon>
    </lineage>
</organism>
<keyword evidence="2" id="KW-0645">Protease</keyword>
<feature type="region of interest" description="Disordered" evidence="8">
    <location>
        <begin position="156"/>
        <end position="185"/>
    </location>
</feature>
<evidence type="ECO:0000256" key="7">
    <source>
        <dbReference type="SAM" id="Coils"/>
    </source>
</evidence>
<proteinExistence type="predicted"/>
<keyword evidence="9" id="KW-0732">Signal</keyword>
<keyword evidence="3" id="KW-0479">Metal-binding</keyword>
<evidence type="ECO:0000259" key="10">
    <source>
        <dbReference type="Pfam" id="PF01551"/>
    </source>
</evidence>
<dbReference type="InterPro" id="IPR011055">
    <property type="entry name" value="Dup_hybrid_motif"/>
</dbReference>
<dbReference type="Pfam" id="PF01551">
    <property type="entry name" value="Peptidase_M23"/>
    <property type="match status" value="1"/>
</dbReference>
<feature type="compositionally biased region" description="Basic and acidic residues" evidence="8">
    <location>
        <begin position="236"/>
        <end position="254"/>
    </location>
</feature>
<dbReference type="RefSeq" id="WP_213668212.1">
    <property type="nucleotide sequence ID" value="NZ_JAHCDA010000001.1"/>
</dbReference>
<feature type="chain" id="PRO_5045876429" evidence="9">
    <location>
        <begin position="23"/>
        <end position="398"/>
    </location>
</feature>
<dbReference type="InterPro" id="IPR050570">
    <property type="entry name" value="Cell_wall_metabolism_enzyme"/>
</dbReference>
<feature type="compositionally biased region" description="Low complexity" evidence="8">
    <location>
        <begin position="255"/>
        <end position="265"/>
    </location>
</feature>
<keyword evidence="6" id="KW-0482">Metalloprotease</keyword>
<dbReference type="Proteomes" id="UP000766336">
    <property type="component" value="Unassembled WGS sequence"/>
</dbReference>
<keyword evidence="12" id="KW-1185">Reference proteome</keyword>
<comment type="cofactor">
    <cofactor evidence="1">
        <name>Zn(2+)</name>
        <dbReference type="ChEBI" id="CHEBI:29105"/>
    </cofactor>
</comment>
<evidence type="ECO:0000256" key="5">
    <source>
        <dbReference type="ARBA" id="ARBA00022833"/>
    </source>
</evidence>
<feature type="region of interest" description="Disordered" evidence="8">
    <location>
        <begin position="236"/>
        <end position="295"/>
    </location>
</feature>